<organism evidence="1 2">
    <name type="scientific">Natronorubrum sediminis</name>
    <dbReference type="NCBI Taxonomy" id="640943"/>
    <lineage>
        <taxon>Archaea</taxon>
        <taxon>Methanobacteriati</taxon>
        <taxon>Methanobacteriota</taxon>
        <taxon>Stenosarchaea group</taxon>
        <taxon>Halobacteria</taxon>
        <taxon>Halobacteriales</taxon>
        <taxon>Natrialbaceae</taxon>
        <taxon>Natronorubrum</taxon>
    </lineage>
</organism>
<sequence>MIPHSRRNVLRAVGASGLGLAGVAGTASATCQPEPAGQRYEVQVFVTDALYEHCAQQYGDGFRARDRAETWIEGAFDQVNQEVTVLSTNEVIPAPAEIIRGSDAVCVQNPCGSTTTCYPSVLQWWRDYACQLESPLAADSNVLLTAALSTAGNRLLSGGRAYRGGNMAVAYTGRAAADAGETYSEIVSAPNAGANGMHTVLHELGHTLQMTNGEAGATHGNDGYDVHNVGGATTASGGFVPTTAVSPLADPTASTSECGCGIGDRDAFLMRWTGCSISYWGDAR</sequence>
<dbReference type="PROSITE" id="PS51318">
    <property type="entry name" value="TAT"/>
    <property type="match status" value="1"/>
</dbReference>
<dbReference type="EMBL" id="FNWL01000002">
    <property type="protein sequence ID" value="SEH16221.1"/>
    <property type="molecule type" value="Genomic_DNA"/>
</dbReference>
<accession>A0A1H6FZF8</accession>
<dbReference type="OrthoDB" id="350151at2157"/>
<dbReference type="AlphaFoldDB" id="A0A1H6FZF8"/>
<protein>
    <submittedName>
        <fullName evidence="1">Uncharacterized protein</fullName>
    </submittedName>
</protein>
<dbReference type="Proteomes" id="UP000199112">
    <property type="component" value="Unassembled WGS sequence"/>
</dbReference>
<dbReference type="SUPFAM" id="SSF55486">
    <property type="entry name" value="Metalloproteases ('zincins'), catalytic domain"/>
    <property type="match status" value="1"/>
</dbReference>
<gene>
    <name evidence="1" type="ORF">SAMN04487967_2499</name>
</gene>
<evidence type="ECO:0000313" key="2">
    <source>
        <dbReference type="Proteomes" id="UP000199112"/>
    </source>
</evidence>
<keyword evidence="2" id="KW-1185">Reference proteome</keyword>
<dbReference type="InterPro" id="IPR006311">
    <property type="entry name" value="TAT_signal"/>
</dbReference>
<evidence type="ECO:0000313" key="1">
    <source>
        <dbReference type="EMBL" id="SEH16221.1"/>
    </source>
</evidence>
<name>A0A1H6FZF8_9EURY</name>
<reference evidence="2" key="1">
    <citation type="submission" date="2016-10" db="EMBL/GenBank/DDBJ databases">
        <authorList>
            <person name="Varghese N."/>
            <person name="Submissions S."/>
        </authorList>
    </citation>
    <scope>NUCLEOTIDE SEQUENCE [LARGE SCALE GENOMIC DNA]</scope>
    <source>
        <strain evidence="2">CGMCC 1.8981</strain>
    </source>
</reference>
<dbReference type="RefSeq" id="WP_090507297.1">
    <property type="nucleotide sequence ID" value="NZ_FNWL01000002.1"/>
</dbReference>
<proteinExistence type="predicted"/>